<evidence type="ECO:0000256" key="3">
    <source>
        <dbReference type="ARBA" id="ARBA00022692"/>
    </source>
</evidence>
<sequence>MQVIVGFFVLRNERATLEENQRILGQEYAMALALISADLVSKDNRQELSHLATQLKNRDPKVSYVGFFSPSGEKIADCQSQVISEHTTYTGAIQTNGQTIGQVQILIDPKATDEAIRSMARTLVLTFLVALFAMSFAVHFVFGKIVLGPLHELSNAVAGVAQGDLTVDIHYHSNDEIGDLAEDIRVMADNLRHILQNLGRNAQTLSENAGTLDQINNGMTEHLGSLSTRTDTVIASTEELTESMTSTTNQMEGSAMEARQIAHSVREMRQAINSMAESAEQARGVTRELVDVVNRAAAGTDHLTNAAGEITSITNVIDDIAEQTKLLALNATIEAARAGELGRGFGVVANEVKELARQTNNAIEEISGKIGIMQTTAASTADEMATIKKIMTDVDQIVSLIASAVTQQTATVQSISDTVTGIAAGINQGSATVSESAQISQNMSFDIKQVNEATEEVRNVGARIKESSLALTEMAEELNKTMARFQL</sequence>
<evidence type="ECO:0000256" key="7">
    <source>
        <dbReference type="ARBA" id="ARBA00029447"/>
    </source>
</evidence>
<dbReference type="Gene3D" id="6.10.340.10">
    <property type="match status" value="1"/>
</dbReference>
<dbReference type="Pfam" id="PF00015">
    <property type="entry name" value="MCPsignal"/>
    <property type="match status" value="1"/>
</dbReference>
<dbReference type="GO" id="GO:0006935">
    <property type="term" value="P:chemotaxis"/>
    <property type="evidence" value="ECO:0007669"/>
    <property type="project" value="InterPro"/>
</dbReference>
<keyword evidence="15" id="KW-1185">Reference proteome</keyword>
<comment type="subcellular location">
    <subcellularLocation>
        <location evidence="1">Cell inner membrane</location>
        <topology evidence="1">Multi-pass membrane protein</topology>
    </subcellularLocation>
</comment>
<dbReference type="InterPro" id="IPR004089">
    <property type="entry name" value="MCPsignal_dom"/>
</dbReference>
<keyword evidence="2" id="KW-1003">Cell membrane</keyword>
<feature type="transmembrane region" description="Helical" evidence="9">
    <location>
        <begin position="123"/>
        <end position="142"/>
    </location>
</feature>
<dbReference type="PANTHER" id="PTHR32089:SF119">
    <property type="entry name" value="METHYL-ACCEPTING CHEMOTAXIS PROTEIN CTPL"/>
    <property type="match status" value="1"/>
</dbReference>
<evidence type="ECO:0000259" key="10">
    <source>
        <dbReference type="PROSITE" id="PS50111"/>
    </source>
</evidence>
<dbReference type="PANTHER" id="PTHR32089">
    <property type="entry name" value="METHYL-ACCEPTING CHEMOTAXIS PROTEIN MCPB"/>
    <property type="match status" value="1"/>
</dbReference>
<dbReference type="Gene3D" id="1.10.287.950">
    <property type="entry name" value="Methyl-accepting chemotaxis protein"/>
    <property type="match status" value="1"/>
</dbReference>
<evidence type="ECO:0000256" key="2">
    <source>
        <dbReference type="ARBA" id="ARBA00022519"/>
    </source>
</evidence>
<evidence type="ECO:0000313" key="13">
    <source>
        <dbReference type="EMBL" id="MBO1317283.1"/>
    </source>
</evidence>
<proteinExistence type="inferred from homology"/>
<organism evidence="13 15">
    <name type="scientific">Acanthopleuribacter pedis</name>
    <dbReference type="NCBI Taxonomy" id="442870"/>
    <lineage>
        <taxon>Bacteria</taxon>
        <taxon>Pseudomonadati</taxon>
        <taxon>Acidobacteriota</taxon>
        <taxon>Holophagae</taxon>
        <taxon>Acanthopleuribacterales</taxon>
        <taxon>Acanthopleuribacteraceae</taxon>
        <taxon>Acanthopleuribacter</taxon>
    </lineage>
</organism>
<evidence type="ECO:0000259" key="11">
    <source>
        <dbReference type="PROSITE" id="PS50192"/>
    </source>
</evidence>
<dbReference type="EMBL" id="JAFREP010000006">
    <property type="protein sequence ID" value="MBO1318590.1"/>
    <property type="molecule type" value="Genomic_DNA"/>
</dbReference>
<keyword evidence="2" id="KW-0997">Cell inner membrane</keyword>
<evidence type="ECO:0000256" key="5">
    <source>
        <dbReference type="ARBA" id="ARBA00023136"/>
    </source>
</evidence>
<keyword evidence="6 8" id="KW-0807">Transducer</keyword>
<gene>
    <name evidence="13" type="ORF">J3U88_02340</name>
    <name evidence="14" type="ORF">J3U88_08980</name>
</gene>
<dbReference type="GO" id="GO:0005886">
    <property type="term" value="C:plasma membrane"/>
    <property type="evidence" value="ECO:0007669"/>
    <property type="project" value="UniProtKB-SubCell"/>
</dbReference>
<accession>A0A8J7U0P7</accession>
<evidence type="ECO:0000256" key="6">
    <source>
        <dbReference type="ARBA" id="ARBA00023224"/>
    </source>
</evidence>
<keyword evidence="5 9" id="KW-0472">Membrane</keyword>
<dbReference type="RefSeq" id="WP_207856520.1">
    <property type="nucleotide sequence ID" value="NZ_JAFREP010000002.1"/>
</dbReference>
<reference evidence="13" key="1">
    <citation type="submission" date="2021-03" db="EMBL/GenBank/DDBJ databases">
        <authorList>
            <person name="Wang G."/>
        </authorList>
    </citation>
    <scope>NUCLEOTIDE SEQUENCE</scope>
    <source>
        <strain evidence="13">KCTC 12899</strain>
    </source>
</reference>
<evidence type="ECO:0000256" key="9">
    <source>
        <dbReference type="SAM" id="Phobius"/>
    </source>
</evidence>
<dbReference type="Proteomes" id="UP000664417">
    <property type="component" value="Unassembled WGS sequence"/>
</dbReference>
<feature type="domain" description="Methyl-accepting transducer" evidence="10">
    <location>
        <begin position="222"/>
        <end position="444"/>
    </location>
</feature>
<evidence type="ECO:0000259" key="12">
    <source>
        <dbReference type="PROSITE" id="PS50885"/>
    </source>
</evidence>
<dbReference type="PROSITE" id="PS50111">
    <property type="entry name" value="CHEMOTAXIS_TRANSDUC_2"/>
    <property type="match status" value="1"/>
</dbReference>
<dbReference type="GO" id="GO:0004888">
    <property type="term" value="F:transmembrane signaling receptor activity"/>
    <property type="evidence" value="ECO:0007669"/>
    <property type="project" value="InterPro"/>
</dbReference>
<evidence type="ECO:0000256" key="1">
    <source>
        <dbReference type="ARBA" id="ARBA00004429"/>
    </source>
</evidence>
<comment type="caution">
    <text evidence="13">The sequence shown here is derived from an EMBL/GenBank/DDBJ whole genome shotgun (WGS) entry which is preliminary data.</text>
</comment>
<evidence type="ECO:0000256" key="8">
    <source>
        <dbReference type="PROSITE-ProRule" id="PRU00284"/>
    </source>
</evidence>
<protein>
    <submittedName>
        <fullName evidence="13">Methyl-accepting chemotaxis protein</fullName>
    </submittedName>
</protein>
<dbReference type="SMART" id="SM00304">
    <property type="entry name" value="HAMP"/>
    <property type="match status" value="2"/>
</dbReference>
<dbReference type="SUPFAM" id="SSF58104">
    <property type="entry name" value="Methyl-accepting chemotaxis protein (MCP) signaling domain"/>
    <property type="match status" value="1"/>
</dbReference>
<evidence type="ECO:0000313" key="15">
    <source>
        <dbReference type="Proteomes" id="UP000664417"/>
    </source>
</evidence>
<name>A0A8J7U0P7_9BACT</name>
<dbReference type="CDD" id="cd06225">
    <property type="entry name" value="HAMP"/>
    <property type="match status" value="1"/>
</dbReference>
<evidence type="ECO:0000313" key="14">
    <source>
        <dbReference type="EMBL" id="MBO1318590.1"/>
    </source>
</evidence>
<dbReference type="InterPro" id="IPR004090">
    <property type="entry name" value="Chemotax_Me-accpt_rcpt"/>
</dbReference>
<dbReference type="PROSITE" id="PS50192">
    <property type="entry name" value="T_SNARE"/>
    <property type="match status" value="1"/>
</dbReference>
<dbReference type="GO" id="GO:0007165">
    <property type="term" value="P:signal transduction"/>
    <property type="evidence" value="ECO:0007669"/>
    <property type="project" value="UniProtKB-KW"/>
</dbReference>
<feature type="domain" description="T-SNARE coiled-coil homology" evidence="11">
    <location>
        <begin position="374"/>
        <end position="436"/>
    </location>
</feature>
<keyword evidence="4 9" id="KW-1133">Transmembrane helix</keyword>
<comment type="similarity">
    <text evidence="7">Belongs to the methyl-accepting chemotaxis (MCP) protein family.</text>
</comment>
<dbReference type="InterPro" id="IPR000727">
    <property type="entry name" value="T_SNARE_dom"/>
</dbReference>
<dbReference type="EMBL" id="JAFREP010000002">
    <property type="protein sequence ID" value="MBO1317283.1"/>
    <property type="molecule type" value="Genomic_DNA"/>
</dbReference>
<feature type="domain" description="HAMP" evidence="12">
    <location>
        <begin position="144"/>
        <end position="196"/>
    </location>
</feature>
<dbReference type="PROSITE" id="PS50885">
    <property type="entry name" value="HAMP"/>
    <property type="match status" value="1"/>
</dbReference>
<dbReference type="Pfam" id="PF00672">
    <property type="entry name" value="HAMP"/>
    <property type="match status" value="1"/>
</dbReference>
<dbReference type="PRINTS" id="PR00260">
    <property type="entry name" value="CHEMTRNSDUCR"/>
</dbReference>
<keyword evidence="3 9" id="KW-0812">Transmembrane</keyword>
<dbReference type="SMART" id="SM00283">
    <property type="entry name" value="MA"/>
    <property type="match status" value="1"/>
</dbReference>
<dbReference type="AlphaFoldDB" id="A0A8J7U0P7"/>
<dbReference type="InterPro" id="IPR003660">
    <property type="entry name" value="HAMP_dom"/>
</dbReference>
<evidence type="ECO:0000256" key="4">
    <source>
        <dbReference type="ARBA" id="ARBA00022989"/>
    </source>
</evidence>